<dbReference type="GO" id="GO:0006511">
    <property type="term" value="P:ubiquitin-dependent protein catabolic process"/>
    <property type="evidence" value="ECO:0007669"/>
    <property type="project" value="TreeGrafter"/>
</dbReference>
<protein>
    <recommendedName>
        <fullName evidence="7">CHY-type domain-containing protein</fullName>
    </recommendedName>
</protein>
<evidence type="ECO:0000256" key="6">
    <source>
        <dbReference type="SAM" id="MobiDB-lite"/>
    </source>
</evidence>
<feature type="region of interest" description="Disordered" evidence="6">
    <location>
        <begin position="1025"/>
        <end position="1097"/>
    </location>
</feature>
<feature type="compositionally biased region" description="Acidic residues" evidence="6">
    <location>
        <begin position="1169"/>
        <end position="1186"/>
    </location>
</feature>
<feature type="region of interest" description="Disordered" evidence="6">
    <location>
        <begin position="750"/>
        <end position="787"/>
    </location>
</feature>
<dbReference type="VEuPathDB" id="FungiDB:TERG_04669"/>
<proteinExistence type="predicted"/>
<name>A0A178F4S8_TRIRU</name>
<evidence type="ECO:0000256" key="2">
    <source>
        <dbReference type="ARBA" id="ARBA00022771"/>
    </source>
</evidence>
<evidence type="ECO:0000313" key="8">
    <source>
        <dbReference type="EMBL" id="OAL66995.1"/>
    </source>
</evidence>
<dbReference type="CDD" id="cd20251">
    <property type="entry name" value="Complex1_LYR_SF"/>
    <property type="match status" value="1"/>
</dbReference>
<reference evidence="8 9" key="1">
    <citation type="submission" date="2016-05" db="EMBL/GenBank/DDBJ databases">
        <title>Genome sequencing of Trichophyton rubrum CMCC(F)T1i isolated from hair.</title>
        <authorList>
            <person name="Zhan P."/>
            <person name="Tao Y."/>
            <person name="Liu W."/>
        </authorList>
    </citation>
    <scope>NUCLEOTIDE SEQUENCE [LARGE SCALE GENOMIC DNA]</scope>
    <source>
        <strain evidence="9">CMCC(F)T1i</strain>
    </source>
</reference>
<evidence type="ECO:0000256" key="4">
    <source>
        <dbReference type="PROSITE-ProRule" id="PRU00601"/>
    </source>
</evidence>
<dbReference type="Gene3D" id="2.20.28.10">
    <property type="match status" value="1"/>
</dbReference>
<feature type="region of interest" description="Disordered" evidence="6">
    <location>
        <begin position="163"/>
        <end position="241"/>
    </location>
</feature>
<evidence type="ECO:0000313" key="9">
    <source>
        <dbReference type="Proteomes" id="UP000243015"/>
    </source>
</evidence>
<dbReference type="PANTHER" id="PTHR21319:SF0">
    <property type="entry name" value="AND RING FINGER DOMAIN PROTEIN, PUTATIVE (AFU_ORTHOLOGUE AFUA_1G08900)-RELATED"/>
    <property type="match status" value="1"/>
</dbReference>
<dbReference type="GO" id="GO:0016567">
    <property type="term" value="P:protein ubiquitination"/>
    <property type="evidence" value="ECO:0007669"/>
    <property type="project" value="TreeGrafter"/>
</dbReference>
<dbReference type="Gene3D" id="1.20.5.1160">
    <property type="entry name" value="Vasodilator-stimulated phosphoprotein"/>
    <property type="match status" value="1"/>
</dbReference>
<dbReference type="AlphaFoldDB" id="A0A178F4S8"/>
<feature type="compositionally biased region" description="Polar residues" evidence="6">
    <location>
        <begin position="1077"/>
        <end position="1092"/>
    </location>
</feature>
<evidence type="ECO:0000256" key="5">
    <source>
        <dbReference type="SAM" id="Coils"/>
    </source>
</evidence>
<dbReference type="VEuPathDB" id="FungiDB:TERG_04670"/>
<dbReference type="GO" id="GO:0008270">
    <property type="term" value="F:zinc ion binding"/>
    <property type="evidence" value="ECO:0007669"/>
    <property type="project" value="UniProtKB-KW"/>
</dbReference>
<dbReference type="GO" id="GO:0061630">
    <property type="term" value="F:ubiquitin protein ligase activity"/>
    <property type="evidence" value="ECO:0007669"/>
    <property type="project" value="TreeGrafter"/>
</dbReference>
<accession>A0A178F4S8</accession>
<keyword evidence="5" id="KW-0175">Coiled coil</keyword>
<evidence type="ECO:0000259" key="7">
    <source>
        <dbReference type="PROSITE" id="PS51266"/>
    </source>
</evidence>
<dbReference type="PANTHER" id="PTHR21319">
    <property type="entry name" value="RING FINGER AND CHY ZINC FINGER DOMAIN-CONTAINING PROTEIN 1"/>
    <property type="match status" value="1"/>
</dbReference>
<comment type="caution">
    <text evidence="8">The sequence shown here is derived from an EMBL/GenBank/DDBJ whole genome shotgun (WGS) entry which is preliminary data.</text>
</comment>
<keyword evidence="1" id="KW-0479">Metal-binding</keyword>
<dbReference type="Proteomes" id="UP000243015">
    <property type="component" value="Unassembled WGS sequence"/>
</dbReference>
<feature type="region of interest" description="Disordered" evidence="6">
    <location>
        <begin position="299"/>
        <end position="394"/>
    </location>
</feature>
<feature type="coiled-coil region" evidence="5">
    <location>
        <begin position="92"/>
        <end position="122"/>
    </location>
</feature>
<dbReference type="EMBL" id="LHPM01000012">
    <property type="protein sequence ID" value="OAL66995.1"/>
    <property type="molecule type" value="Genomic_DNA"/>
</dbReference>
<keyword evidence="3" id="KW-0862">Zinc</keyword>
<dbReference type="GO" id="GO:0005634">
    <property type="term" value="C:nucleus"/>
    <property type="evidence" value="ECO:0007669"/>
    <property type="project" value="TreeGrafter"/>
</dbReference>
<dbReference type="InterPro" id="IPR008913">
    <property type="entry name" value="Znf_CHY"/>
</dbReference>
<keyword evidence="2 4" id="KW-0863">Zinc-finger</keyword>
<feature type="region of interest" description="Disordered" evidence="6">
    <location>
        <begin position="1151"/>
        <end position="1194"/>
    </location>
</feature>
<feature type="compositionally biased region" description="Polar residues" evidence="6">
    <location>
        <begin position="215"/>
        <end position="228"/>
    </location>
</feature>
<dbReference type="InterPro" id="IPR037274">
    <property type="entry name" value="Znf_CHY_sf"/>
</dbReference>
<feature type="compositionally biased region" description="Low complexity" evidence="6">
    <location>
        <begin position="778"/>
        <end position="787"/>
    </location>
</feature>
<dbReference type="PROSITE" id="PS51266">
    <property type="entry name" value="ZF_CHY"/>
    <property type="match status" value="1"/>
</dbReference>
<sequence length="1194" mass="133316">MEVHPFAELEAKFEKSLYYTSLLLADENARLPRLQLLLSEHDKEAMSKEQDQTKQQLKDVQTENSRIREHSARMQHDMEELHKSFQAKIKMIDSLQAELSSMQSLAAEMSKLRAENASLVREVSSMKPEITRLRSQNSSYQTILSEKLSLERQVSSLEVELRDTKRNSGKGRVSHISNRTIMSPEHDVNVNGEPQTRKSSTHTSKSDTRGVMVSKKQTTVKVQHSNMSPARRKQTETSVDASENPSCRLYFGTDASIGTPGPNHMSKLPTKISAAPGDKSIFSITPFLNRQSHDFTVNFTSSESDSDGLSFAEANPSKIKERSLPAYENEASTTNKRKSNAQPLKNPPKSTNIPKFTNGPAPRVSNRPQKQKDTKDLSEDDGLPDPVKKRRILRTIGDKLPLDENFGPLRTLSKQHSHVQDQSGIFADPDGKRVENDRRNRRLGLNKPLEIPPFSPLKRNALESVTYKHGVTMAFRHLYRTALKTVQYSSPSRYVIRWVLRSAFRKGADVDFDPRRIINTLHFLENASQPGSLERKILKTLTMVRIIGRIPRPQSIGARQFNRTLHLLNESMNLCLNYGSPDKLYHMILLDSGAPLARAFAQTLTSLIVHIIVLQKDSFSVQTAINTGLLLPVPFISCQTLQHAVAVGVGSAETIWGQHPPWAVPFSTTLKSMDLGSDSQGQPASNGNETTSQAHLDQLGWEENTTKYAAESDNIVEMRRRIHAIWKLDVSSQEKARLMHGIMTEGYYSAVKSRSPPPTPQGHDAPCTPESSRKQRALGNLSSSSELGSGISGSPYYLSQEDLKRTYFCRSVNDNQPADDPFMDNIEEAASDEVVELGCMHYKRNVKIQCFTCKKWYPCRRQANGAIPVAPNQPFIIALYVNSGMMMLKKAYTIAVIVESVALVRDLEKIFSTARLALPVYQLRFKKPTDALNAQRNAIVQYAESSCSAHPIRKSVTNMEANFRNLDRTIMSQPMPPELKDTNAFIYCNDCHAKSVVPYHWLGLKCEICESYNTIQRQLLNGSYNPAQPTEGRQNSISGGQGLAVPTHGTSNDHRTGSRNSVFETPGHHFDEAPTDSGASQARSLPHTSFLHSSRAAPKSPVVTNYFALSRQEDVDSSTSQSRGPMRLTRGSFSGFNFWSGVNIKERLGLIGSSDAETDPGSDGSSDNQETEDEDDEDEDEDESPDTIDIFGHR</sequence>
<feature type="region of interest" description="Disordered" evidence="6">
    <location>
        <begin position="673"/>
        <end position="693"/>
    </location>
</feature>
<dbReference type="InterPro" id="IPR039512">
    <property type="entry name" value="RCHY1_zinc-ribbon"/>
</dbReference>
<feature type="compositionally biased region" description="Polar residues" evidence="6">
    <location>
        <begin position="1025"/>
        <end position="1038"/>
    </location>
</feature>
<evidence type="ECO:0000256" key="3">
    <source>
        <dbReference type="ARBA" id="ARBA00022833"/>
    </source>
</evidence>
<organism evidence="8 9">
    <name type="scientific">Trichophyton rubrum</name>
    <name type="common">Athlete's foot fungus</name>
    <name type="synonym">Epidermophyton rubrum</name>
    <dbReference type="NCBI Taxonomy" id="5551"/>
    <lineage>
        <taxon>Eukaryota</taxon>
        <taxon>Fungi</taxon>
        <taxon>Dikarya</taxon>
        <taxon>Ascomycota</taxon>
        <taxon>Pezizomycotina</taxon>
        <taxon>Eurotiomycetes</taxon>
        <taxon>Eurotiomycetidae</taxon>
        <taxon>Onygenales</taxon>
        <taxon>Arthrodermataceae</taxon>
        <taxon>Trichophyton</taxon>
    </lineage>
</organism>
<evidence type="ECO:0000256" key="1">
    <source>
        <dbReference type="ARBA" id="ARBA00022723"/>
    </source>
</evidence>
<dbReference type="Pfam" id="PF14599">
    <property type="entry name" value="zinc_ribbon_6"/>
    <property type="match status" value="1"/>
</dbReference>
<dbReference type="SUPFAM" id="SSF161219">
    <property type="entry name" value="CHY zinc finger-like"/>
    <property type="match status" value="1"/>
</dbReference>
<feature type="compositionally biased region" description="Polar residues" evidence="6">
    <location>
        <begin position="330"/>
        <end position="355"/>
    </location>
</feature>
<gene>
    <name evidence="8" type="ORF">A7C99_2393</name>
</gene>
<dbReference type="VEuPathDB" id="FungiDB:TERG_04668"/>
<feature type="compositionally biased region" description="Polar residues" evidence="6">
    <location>
        <begin position="192"/>
        <end position="203"/>
    </location>
</feature>
<feature type="domain" description="CHY-type" evidence="7">
    <location>
        <begin position="832"/>
        <end position="903"/>
    </location>
</feature>
<feature type="region of interest" description="Disordered" evidence="6">
    <location>
        <begin position="414"/>
        <end position="434"/>
    </location>
</feature>